<keyword evidence="2 4" id="KW-0663">Pyridoxal phosphate</keyword>
<dbReference type="OMA" id="SEAMYRY"/>
<dbReference type="EMBL" id="MNCJ02000322">
    <property type="protein sequence ID" value="KAF5797560.1"/>
    <property type="molecule type" value="Genomic_DNA"/>
</dbReference>
<dbReference type="GO" id="GO:0008295">
    <property type="term" value="P:spermidine biosynthetic process"/>
    <property type="evidence" value="ECO:0007669"/>
    <property type="project" value="UniProtKB-KW"/>
</dbReference>
<dbReference type="UniPathway" id="UPA00186">
    <property type="reaction ID" value="UER00284"/>
</dbReference>
<evidence type="ECO:0000313" key="8">
    <source>
        <dbReference type="Proteomes" id="UP000215914"/>
    </source>
</evidence>
<dbReference type="PANTHER" id="PTHR43295">
    <property type="entry name" value="ARGININE DECARBOXYLASE"/>
    <property type="match status" value="1"/>
</dbReference>
<dbReference type="Gene3D" id="3.20.20.10">
    <property type="entry name" value="Alanine racemase"/>
    <property type="match status" value="1"/>
</dbReference>
<comment type="pathway">
    <text evidence="4">Amine and polyamine biosynthesis; agmatine biosynthesis; agmatine from L-arginine: step 1/1.</text>
</comment>
<reference evidence="6" key="3">
    <citation type="submission" date="2020-06" db="EMBL/GenBank/DDBJ databases">
        <title>Helianthus annuus Genome sequencing and assembly Release 2.</title>
        <authorList>
            <person name="Gouzy J."/>
            <person name="Langlade N."/>
            <person name="Munos S."/>
        </authorList>
    </citation>
    <scope>NUCLEOTIDE SEQUENCE</scope>
    <source>
        <tissue evidence="6">Leaves</tissue>
    </source>
</reference>
<reference evidence="7" key="2">
    <citation type="submission" date="2017-02" db="EMBL/GenBank/DDBJ databases">
        <title>Sunflower complete genome.</title>
        <authorList>
            <person name="Langlade N."/>
            <person name="Munos S."/>
        </authorList>
    </citation>
    <scope>NUCLEOTIDE SEQUENCE [LARGE SCALE GENOMIC DNA]</scope>
    <source>
        <tissue evidence="7">Leaves</tissue>
    </source>
</reference>
<comment type="cofactor">
    <cofactor evidence="1 4">
        <name>pyridoxal 5'-phosphate</name>
        <dbReference type="ChEBI" id="CHEBI:597326"/>
    </cofactor>
</comment>
<comment type="cofactor">
    <cofactor evidence="4">
        <name>Mg(2+)</name>
        <dbReference type="ChEBI" id="CHEBI:18420"/>
    </cofactor>
</comment>
<evidence type="ECO:0000256" key="1">
    <source>
        <dbReference type="ARBA" id="ARBA00001933"/>
    </source>
</evidence>
<dbReference type="Pfam" id="PF02784">
    <property type="entry name" value="Orn_Arg_deC_N"/>
    <property type="match status" value="1"/>
</dbReference>
<name>A0A251SBZ1_HELAN</name>
<evidence type="ECO:0000259" key="5">
    <source>
        <dbReference type="Pfam" id="PF02784"/>
    </source>
</evidence>
<evidence type="ECO:0000313" key="7">
    <source>
        <dbReference type="EMBL" id="OTF96168.1"/>
    </source>
</evidence>
<proteinExistence type="inferred from homology"/>
<dbReference type="InterPro" id="IPR022644">
    <property type="entry name" value="De-COase2_N"/>
</dbReference>
<dbReference type="SUPFAM" id="SSF51419">
    <property type="entry name" value="PLP-binding barrel"/>
    <property type="match status" value="1"/>
</dbReference>
<dbReference type="EMBL" id="CM007904">
    <property type="protein sequence ID" value="OTF96168.1"/>
    <property type="molecule type" value="Genomic_DNA"/>
</dbReference>
<dbReference type="InterPro" id="IPR002985">
    <property type="entry name" value="Arg_decrbxlase"/>
</dbReference>
<dbReference type="STRING" id="4232.A0A251SBZ1"/>
<dbReference type="AlphaFoldDB" id="A0A251SBZ1"/>
<dbReference type="PANTHER" id="PTHR43295:SF1">
    <property type="entry name" value="ARGININE DECARBOXYLASE 1, CHLOROPLASTIC-RELATED"/>
    <property type="match status" value="1"/>
</dbReference>
<keyword evidence="4" id="KW-0460">Magnesium</keyword>
<dbReference type="GO" id="GO:0006527">
    <property type="term" value="P:L-arginine catabolic process"/>
    <property type="evidence" value="ECO:0007669"/>
    <property type="project" value="InterPro"/>
</dbReference>
<keyword evidence="3 4" id="KW-0456">Lyase</keyword>
<evidence type="ECO:0000256" key="3">
    <source>
        <dbReference type="ARBA" id="ARBA00023239"/>
    </source>
</evidence>
<dbReference type="PROSITE" id="PS00879">
    <property type="entry name" value="ODR_DC_2_2"/>
    <property type="match status" value="1"/>
</dbReference>
<dbReference type="InParanoid" id="A0A251SBZ1"/>
<evidence type="ECO:0000256" key="4">
    <source>
        <dbReference type="RuleBase" id="RU003740"/>
    </source>
</evidence>
<gene>
    <name evidence="7" type="ORF">HannXRQ_Chr15g0491131</name>
    <name evidence="6" type="ORF">HanXRQr2_Chr07g0282111</name>
</gene>
<accession>A0A251SBZ1</accession>
<evidence type="ECO:0000256" key="2">
    <source>
        <dbReference type="ARBA" id="ARBA00022898"/>
    </source>
</evidence>
<organism evidence="7 8">
    <name type="scientific">Helianthus annuus</name>
    <name type="common">Common sunflower</name>
    <dbReference type="NCBI Taxonomy" id="4232"/>
    <lineage>
        <taxon>Eukaryota</taxon>
        <taxon>Viridiplantae</taxon>
        <taxon>Streptophyta</taxon>
        <taxon>Embryophyta</taxon>
        <taxon>Tracheophyta</taxon>
        <taxon>Spermatophyta</taxon>
        <taxon>Magnoliopsida</taxon>
        <taxon>eudicotyledons</taxon>
        <taxon>Gunneridae</taxon>
        <taxon>Pentapetalae</taxon>
        <taxon>asterids</taxon>
        <taxon>campanulids</taxon>
        <taxon>Asterales</taxon>
        <taxon>Asteraceae</taxon>
        <taxon>Asteroideae</taxon>
        <taxon>Heliantheae alliance</taxon>
        <taxon>Heliantheae</taxon>
        <taxon>Helianthus</taxon>
    </lineage>
</organism>
<dbReference type="InterPro" id="IPR022657">
    <property type="entry name" value="De-COase2_CS"/>
</dbReference>
<keyword evidence="4" id="KW-0745">Spermidine biosynthesis</keyword>
<dbReference type="EC" id="4.1.1.19" evidence="4"/>
<dbReference type="GO" id="GO:0008792">
    <property type="term" value="F:arginine decarboxylase activity"/>
    <property type="evidence" value="ECO:0007669"/>
    <property type="project" value="UniProtKB-EC"/>
</dbReference>
<dbReference type="Proteomes" id="UP000215914">
    <property type="component" value="Chromosome 15"/>
</dbReference>
<keyword evidence="4" id="KW-0210">Decarboxylase</keyword>
<comment type="catalytic activity">
    <reaction evidence="4">
        <text>L-arginine + H(+) = agmatine + CO2</text>
        <dbReference type="Rhea" id="RHEA:17641"/>
        <dbReference type="ChEBI" id="CHEBI:15378"/>
        <dbReference type="ChEBI" id="CHEBI:16526"/>
        <dbReference type="ChEBI" id="CHEBI:32682"/>
        <dbReference type="ChEBI" id="CHEBI:58145"/>
        <dbReference type="EC" id="4.1.1.19"/>
    </reaction>
</comment>
<dbReference type="InterPro" id="IPR029066">
    <property type="entry name" value="PLP-binding_barrel"/>
</dbReference>
<feature type="domain" description="Orn/DAP/Arg decarboxylase 2 N-terminal" evidence="5">
    <location>
        <begin position="30"/>
        <end position="159"/>
    </location>
</feature>
<keyword evidence="8" id="KW-1185">Reference proteome</keyword>
<evidence type="ECO:0000313" key="6">
    <source>
        <dbReference type="EMBL" id="KAF5797560.1"/>
    </source>
</evidence>
<protein>
    <recommendedName>
        <fullName evidence="4">Arginine decarboxylase</fullName>
        <ecNumber evidence="4">4.1.1.19</ecNumber>
    </recommendedName>
</protein>
<dbReference type="Gramene" id="mRNA:HanXRQr2_Chr07g0282111">
    <property type="protein sequence ID" value="mRNA:HanXRQr2_Chr07g0282111"/>
    <property type="gene ID" value="HanXRQr2_Chr07g0282111"/>
</dbReference>
<comment type="similarity">
    <text evidence="4">Belongs to the Orn/Lys/Arg decarboxylase class-II family. SpeA subfamily.</text>
</comment>
<sequence>MEPLLAMSCLCKGSFESSLICNGFKDDEYVELALIARKLSLNTLGVRPVVGVRVKLRTKHSGHFGATSGEKGNFGLTTTQIIRPVRKLEQCGMLDCFELLHFHIGSQIPTTELLADGVGEDTQIYCELVRLGASMKVIDIGGGLGIDYDGSKSASSMFLLVILWTNMQWRLFRQLSCSESGRALESHHSVLIFEAVLSSKYTVPTMSSFDVQGFVERLPEDAHSDYNNLSQSAVRGDYEAGLAYGYFSRARNERVGSGDMGGSGQKK</sequence>
<reference evidence="6 8" key="1">
    <citation type="journal article" date="2017" name="Nature">
        <title>The sunflower genome provides insights into oil metabolism, flowering and Asterid evolution.</title>
        <authorList>
            <person name="Badouin H."/>
            <person name="Gouzy J."/>
            <person name="Grassa C.J."/>
            <person name="Murat F."/>
            <person name="Staton S.E."/>
            <person name="Cottret L."/>
            <person name="Lelandais-Briere C."/>
            <person name="Owens G.L."/>
            <person name="Carrere S."/>
            <person name="Mayjonade B."/>
            <person name="Legrand L."/>
            <person name="Gill N."/>
            <person name="Kane N.C."/>
            <person name="Bowers J.E."/>
            <person name="Hubner S."/>
            <person name="Bellec A."/>
            <person name="Berard A."/>
            <person name="Berges H."/>
            <person name="Blanchet N."/>
            <person name="Boniface M.C."/>
            <person name="Brunel D."/>
            <person name="Catrice O."/>
            <person name="Chaidir N."/>
            <person name="Claudel C."/>
            <person name="Donnadieu C."/>
            <person name="Faraut T."/>
            <person name="Fievet G."/>
            <person name="Helmstetter N."/>
            <person name="King M."/>
            <person name="Knapp S.J."/>
            <person name="Lai Z."/>
            <person name="Le Paslier M.C."/>
            <person name="Lippi Y."/>
            <person name="Lorenzon L."/>
            <person name="Mandel J.R."/>
            <person name="Marage G."/>
            <person name="Marchand G."/>
            <person name="Marquand E."/>
            <person name="Bret-Mestries E."/>
            <person name="Morien E."/>
            <person name="Nambeesan S."/>
            <person name="Nguyen T."/>
            <person name="Pegot-Espagnet P."/>
            <person name="Pouilly N."/>
            <person name="Raftis F."/>
            <person name="Sallet E."/>
            <person name="Schiex T."/>
            <person name="Thomas J."/>
            <person name="Vandecasteele C."/>
            <person name="Vares D."/>
            <person name="Vear F."/>
            <person name="Vautrin S."/>
            <person name="Crespi M."/>
            <person name="Mangin B."/>
            <person name="Burke J.M."/>
            <person name="Salse J."/>
            <person name="Munos S."/>
            <person name="Vincourt P."/>
            <person name="Rieseberg L.H."/>
            <person name="Langlade N.B."/>
        </authorList>
    </citation>
    <scope>NUCLEOTIDE SEQUENCE [LARGE SCALE GENOMIC DNA]</scope>
    <source>
        <strain evidence="8">cv. SF193</strain>
        <tissue evidence="6">Leaves</tissue>
    </source>
</reference>